<comment type="subcellular location">
    <subcellularLocation>
        <location evidence="1">Membrane</location>
        <topology evidence="1">Lipid-anchor</topology>
    </subcellularLocation>
</comment>
<name>A0ABS4FMR1_9BACL</name>
<evidence type="ECO:0000256" key="4">
    <source>
        <dbReference type="ARBA" id="ARBA00023136"/>
    </source>
</evidence>
<evidence type="ECO:0000256" key="6">
    <source>
        <dbReference type="ARBA" id="ARBA00023288"/>
    </source>
</evidence>
<organism evidence="7 8">
    <name type="scientific">Paenibacillus turicensis</name>
    <dbReference type="NCBI Taxonomy" id="160487"/>
    <lineage>
        <taxon>Bacteria</taxon>
        <taxon>Bacillati</taxon>
        <taxon>Bacillota</taxon>
        <taxon>Bacilli</taxon>
        <taxon>Bacillales</taxon>
        <taxon>Paenibacillaceae</taxon>
        <taxon>Paenibacillus</taxon>
    </lineage>
</organism>
<dbReference type="InterPro" id="IPR004872">
    <property type="entry name" value="Lipoprotein_NlpA"/>
</dbReference>
<keyword evidence="6" id="KW-0449">Lipoprotein</keyword>
<protein>
    <submittedName>
        <fullName evidence="7">D-methionine transport system substrate-binding protein</fullName>
    </submittedName>
</protein>
<keyword evidence="3" id="KW-0732">Signal</keyword>
<dbReference type="RefSeq" id="WP_210087577.1">
    <property type="nucleotide sequence ID" value="NZ_JAGGKG010000002.1"/>
</dbReference>
<evidence type="ECO:0000256" key="3">
    <source>
        <dbReference type="ARBA" id="ARBA00022729"/>
    </source>
</evidence>
<dbReference type="Pfam" id="PF03180">
    <property type="entry name" value="Lipoprotein_9"/>
    <property type="match status" value="1"/>
</dbReference>
<dbReference type="Gene3D" id="3.40.190.10">
    <property type="entry name" value="Periplasmic binding protein-like II"/>
    <property type="match status" value="2"/>
</dbReference>
<sequence>MEKTNKRSNLKKLLGILLIGILALLTACGNGDGSGKEAGNGDKKKITVGFGVGTYEEQFRQSILPILEKKGYTVEIKTFSQNMQVNPAMKEGAIDASIFQSTAYMEAINKEINADMVGIAYVPGAPQGIYSENHTTLDDVKDGTTVAVPNDPVNQERALRILEELGWIKIKDGAGVADFNINSMEPAKYKIDIKILDPAQILVSLQDVDYGIINGNFIASSGRKITDALKIENTPMQHRIIVSVNKKDENTQWAKDLKAAYESKEFEEYILGLDKYKGFIMPEAWKNN</sequence>
<evidence type="ECO:0000313" key="7">
    <source>
        <dbReference type="EMBL" id="MBP1903877.1"/>
    </source>
</evidence>
<dbReference type="Proteomes" id="UP001519272">
    <property type="component" value="Unassembled WGS sequence"/>
</dbReference>
<dbReference type="PANTHER" id="PTHR30429">
    <property type="entry name" value="D-METHIONINE-BINDING LIPOPROTEIN METQ"/>
    <property type="match status" value="1"/>
</dbReference>
<dbReference type="PROSITE" id="PS51257">
    <property type="entry name" value="PROKAR_LIPOPROTEIN"/>
    <property type="match status" value="1"/>
</dbReference>
<evidence type="ECO:0000256" key="5">
    <source>
        <dbReference type="ARBA" id="ARBA00023139"/>
    </source>
</evidence>
<keyword evidence="4" id="KW-0472">Membrane</keyword>
<dbReference type="EMBL" id="JAGGKG010000002">
    <property type="protein sequence ID" value="MBP1903877.1"/>
    <property type="molecule type" value="Genomic_DNA"/>
</dbReference>
<reference evidence="7 8" key="1">
    <citation type="submission" date="2021-03" db="EMBL/GenBank/DDBJ databases">
        <title>Genomic Encyclopedia of Type Strains, Phase IV (KMG-IV): sequencing the most valuable type-strain genomes for metagenomic binning, comparative biology and taxonomic classification.</title>
        <authorList>
            <person name="Goeker M."/>
        </authorList>
    </citation>
    <scope>NUCLEOTIDE SEQUENCE [LARGE SCALE GENOMIC DNA]</scope>
    <source>
        <strain evidence="7 8">DSM 14349</strain>
    </source>
</reference>
<evidence type="ECO:0000256" key="2">
    <source>
        <dbReference type="ARBA" id="ARBA00008973"/>
    </source>
</evidence>
<dbReference type="SUPFAM" id="SSF53850">
    <property type="entry name" value="Periplasmic binding protein-like II"/>
    <property type="match status" value="1"/>
</dbReference>
<comment type="similarity">
    <text evidence="2">Belongs to the NlpA lipoprotein family.</text>
</comment>
<evidence type="ECO:0000313" key="8">
    <source>
        <dbReference type="Proteomes" id="UP001519272"/>
    </source>
</evidence>
<gene>
    <name evidence="7" type="ORF">J2Z32_000494</name>
</gene>
<accession>A0ABS4FMR1</accession>
<keyword evidence="8" id="KW-1185">Reference proteome</keyword>
<dbReference type="PANTHER" id="PTHR30429:SF0">
    <property type="entry name" value="METHIONINE-BINDING LIPOPROTEIN METQ"/>
    <property type="match status" value="1"/>
</dbReference>
<comment type="caution">
    <text evidence="7">The sequence shown here is derived from an EMBL/GenBank/DDBJ whole genome shotgun (WGS) entry which is preliminary data.</text>
</comment>
<keyword evidence="5" id="KW-0564">Palmitate</keyword>
<evidence type="ECO:0000256" key="1">
    <source>
        <dbReference type="ARBA" id="ARBA00004635"/>
    </source>
</evidence>
<proteinExistence type="inferred from homology"/>